<proteinExistence type="predicted"/>
<dbReference type="Pfam" id="PF06262">
    <property type="entry name" value="Zincin_1"/>
    <property type="match status" value="1"/>
</dbReference>
<dbReference type="InterPro" id="IPR010428">
    <property type="entry name" value="Zincin_1"/>
</dbReference>
<evidence type="ECO:0000313" key="2">
    <source>
        <dbReference type="Proteomes" id="UP000529710"/>
    </source>
</evidence>
<dbReference type="InterPro" id="IPR038555">
    <property type="entry name" value="Zincin_1_sf"/>
</dbReference>
<keyword evidence="2" id="KW-1185">Reference proteome</keyword>
<dbReference type="SUPFAM" id="SSF55486">
    <property type="entry name" value="Metalloproteases ('zincins'), catalytic domain"/>
    <property type="match status" value="1"/>
</dbReference>
<dbReference type="GO" id="GO:0008233">
    <property type="term" value="F:peptidase activity"/>
    <property type="evidence" value="ECO:0007669"/>
    <property type="project" value="UniProtKB-KW"/>
</dbReference>
<evidence type="ECO:0000313" key="1">
    <source>
        <dbReference type="EMBL" id="NMM96603.1"/>
    </source>
</evidence>
<keyword evidence="1" id="KW-0378">Hydrolase</keyword>
<name>A0A7Y0HVG3_9BIFI</name>
<protein>
    <submittedName>
        <fullName evidence="1">Zn-dependent protease</fullName>
    </submittedName>
</protein>
<dbReference type="Proteomes" id="UP000529710">
    <property type="component" value="Unassembled WGS sequence"/>
</dbReference>
<gene>
    <name evidence="1" type="ORF">G1C98_1339</name>
</gene>
<dbReference type="CDD" id="cd12952">
    <property type="entry name" value="MMP_ACEL2062"/>
    <property type="match status" value="1"/>
</dbReference>
<accession>A0A7Y0HVG3</accession>
<reference evidence="1 2" key="1">
    <citation type="submission" date="2020-02" db="EMBL/GenBank/DDBJ databases">
        <title>Characterization of phylogenetic diversity of novel bifidobacterial species isolated in Czech ZOOs.</title>
        <authorList>
            <person name="Lugli G.A."/>
            <person name="Vera N.B."/>
            <person name="Ventura M."/>
        </authorList>
    </citation>
    <scope>NUCLEOTIDE SEQUENCE [LARGE SCALE GENOMIC DNA]</scope>
    <source>
        <strain evidence="1 2">DSM 109960</strain>
    </source>
</reference>
<sequence>MERAGFGYARIMHMSDQEFESAVEEALATIPSRFTEALSNIAIAWDYEPTANELGGLNCSDGELLGLYTGVPITQRTTSYSGVMPDMITIFKGPHERVCATRQDMVEQIGKTVIHEIGHYFGFDDDYLHAHGY</sequence>
<organism evidence="1 2">
    <name type="scientific">Bifidobacterium erythrocebi</name>
    <dbReference type="NCBI Taxonomy" id="2675325"/>
    <lineage>
        <taxon>Bacteria</taxon>
        <taxon>Bacillati</taxon>
        <taxon>Actinomycetota</taxon>
        <taxon>Actinomycetes</taxon>
        <taxon>Bifidobacteriales</taxon>
        <taxon>Bifidobacteriaceae</taxon>
        <taxon>Bifidobacterium</taxon>
    </lineage>
</organism>
<dbReference type="AlphaFoldDB" id="A0A7Y0HVG3"/>
<keyword evidence="1" id="KW-0645">Protease</keyword>
<dbReference type="Gene3D" id="3.30.2010.20">
    <property type="match status" value="1"/>
</dbReference>
<comment type="caution">
    <text evidence="1">The sequence shown here is derived from an EMBL/GenBank/DDBJ whole genome shotgun (WGS) entry which is preliminary data.</text>
</comment>
<dbReference type="EMBL" id="JAAIIF010000010">
    <property type="protein sequence ID" value="NMM96603.1"/>
    <property type="molecule type" value="Genomic_DNA"/>
</dbReference>
<dbReference type="GO" id="GO:0006508">
    <property type="term" value="P:proteolysis"/>
    <property type="evidence" value="ECO:0007669"/>
    <property type="project" value="UniProtKB-KW"/>
</dbReference>